<dbReference type="AlphaFoldDB" id="A0A1M6JFM5"/>
<gene>
    <name evidence="1" type="ORF">SAMN05444350_1299</name>
</gene>
<dbReference type="Proteomes" id="UP000184192">
    <property type="component" value="Unassembled WGS sequence"/>
</dbReference>
<accession>A0A1M6JFM5</accession>
<evidence type="ECO:0000313" key="2">
    <source>
        <dbReference type="Proteomes" id="UP000184192"/>
    </source>
</evidence>
<name>A0A1M6JFM5_9BACE</name>
<evidence type="ECO:0000313" key="1">
    <source>
        <dbReference type="EMBL" id="SHJ45455.1"/>
    </source>
</evidence>
<protein>
    <submittedName>
        <fullName evidence="1">Uncharacterized protein</fullName>
    </submittedName>
</protein>
<dbReference type="EMBL" id="FQZN01000029">
    <property type="protein sequence ID" value="SHJ45455.1"/>
    <property type="molecule type" value="Genomic_DNA"/>
</dbReference>
<keyword evidence="2" id="KW-1185">Reference proteome</keyword>
<sequence length="34" mass="4104">MFTSVILNAVKNLLPYKHKERRFFTTFRITDSND</sequence>
<reference evidence="2" key="1">
    <citation type="submission" date="2016-11" db="EMBL/GenBank/DDBJ databases">
        <authorList>
            <person name="Varghese N."/>
            <person name="Submissions S."/>
        </authorList>
    </citation>
    <scope>NUCLEOTIDE SEQUENCE [LARGE SCALE GENOMIC DNA]</scope>
    <source>
        <strain evidence="2">DSM 26884</strain>
    </source>
</reference>
<organism evidence="1 2">
    <name type="scientific">Bacteroides stercorirosoris</name>
    <dbReference type="NCBI Taxonomy" id="871324"/>
    <lineage>
        <taxon>Bacteria</taxon>
        <taxon>Pseudomonadati</taxon>
        <taxon>Bacteroidota</taxon>
        <taxon>Bacteroidia</taxon>
        <taxon>Bacteroidales</taxon>
        <taxon>Bacteroidaceae</taxon>
        <taxon>Bacteroides</taxon>
    </lineage>
</organism>
<proteinExistence type="predicted"/>